<evidence type="ECO:0000256" key="5">
    <source>
        <dbReference type="ARBA" id="ARBA00022840"/>
    </source>
</evidence>
<dbReference type="InterPro" id="IPR036890">
    <property type="entry name" value="HATPase_C_sf"/>
</dbReference>
<dbReference type="AlphaFoldDB" id="A0A6P1YBC0"/>
<keyword evidence="1" id="KW-0723">Serine/threonine-protein kinase</keyword>
<reference evidence="8 9" key="1">
    <citation type="submission" date="2020-02" db="EMBL/GenBank/DDBJ databases">
        <title>Thermophilic hydrogen producing bacteria, Caloranaerobacter azorensis.</title>
        <authorList>
            <person name="Baek K."/>
        </authorList>
    </citation>
    <scope>NUCLEOTIDE SEQUENCE [LARGE SCALE GENOMIC DNA]</scope>
    <source>
        <strain evidence="8 9">T3-1</strain>
    </source>
</reference>
<dbReference type="GO" id="GO:0042174">
    <property type="term" value="P:negative regulation of sporulation resulting in formation of a cellular spore"/>
    <property type="evidence" value="ECO:0007669"/>
    <property type="project" value="InterPro"/>
</dbReference>
<evidence type="ECO:0000259" key="7">
    <source>
        <dbReference type="SMART" id="SM00387"/>
    </source>
</evidence>
<evidence type="ECO:0000313" key="9">
    <source>
        <dbReference type="Proteomes" id="UP000464452"/>
    </source>
</evidence>
<dbReference type="InterPro" id="IPR010194">
    <property type="entry name" value="Anti-sigma_F"/>
</dbReference>
<dbReference type="SMART" id="SM00387">
    <property type="entry name" value="HATPase_c"/>
    <property type="match status" value="1"/>
</dbReference>
<gene>
    <name evidence="8" type="ORF">G3A45_04205</name>
</gene>
<dbReference type="PANTHER" id="PTHR35526:SF3">
    <property type="entry name" value="ANTI-SIGMA-F FACTOR RSBW"/>
    <property type="match status" value="1"/>
</dbReference>
<dbReference type="InterPro" id="IPR050267">
    <property type="entry name" value="Anti-sigma-factor_SerPK"/>
</dbReference>
<dbReference type="GO" id="GO:0016989">
    <property type="term" value="F:sigma factor antagonist activity"/>
    <property type="evidence" value="ECO:0007669"/>
    <property type="project" value="InterPro"/>
</dbReference>
<dbReference type="Pfam" id="PF13581">
    <property type="entry name" value="HATPase_c_2"/>
    <property type="match status" value="1"/>
</dbReference>
<evidence type="ECO:0000256" key="4">
    <source>
        <dbReference type="ARBA" id="ARBA00022777"/>
    </source>
</evidence>
<dbReference type="Gene3D" id="3.30.565.10">
    <property type="entry name" value="Histidine kinase-like ATPase, C-terminal domain"/>
    <property type="match status" value="1"/>
</dbReference>
<dbReference type="EC" id="2.7.11.1" evidence="8"/>
<evidence type="ECO:0000256" key="1">
    <source>
        <dbReference type="ARBA" id="ARBA00022527"/>
    </source>
</evidence>
<dbReference type="RefSeq" id="WP_163234610.1">
    <property type="nucleotide sequence ID" value="NZ_CP048617.1"/>
</dbReference>
<keyword evidence="4" id="KW-0418">Kinase</keyword>
<evidence type="ECO:0000256" key="6">
    <source>
        <dbReference type="ARBA" id="ARBA00022969"/>
    </source>
</evidence>
<dbReference type="NCBIfam" id="TIGR01925">
    <property type="entry name" value="spIIAB"/>
    <property type="match status" value="1"/>
</dbReference>
<accession>A0A6P1YBC0</accession>
<dbReference type="KEGG" id="cazo:G3A45_04205"/>
<evidence type="ECO:0000256" key="3">
    <source>
        <dbReference type="ARBA" id="ARBA00022741"/>
    </source>
</evidence>
<protein>
    <submittedName>
        <fullName evidence="8">Anti-sigma F factor</fullName>
        <ecNumber evidence="8">2.7.11.1</ecNumber>
    </submittedName>
</protein>
<keyword evidence="3" id="KW-0547">Nucleotide-binding</keyword>
<dbReference type="GO" id="GO:0005524">
    <property type="term" value="F:ATP binding"/>
    <property type="evidence" value="ECO:0007669"/>
    <property type="project" value="UniProtKB-KW"/>
</dbReference>
<dbReference type="SUPFAM" id="SSF55874">
    <property type="entry name" value="ATPase domain of HSP90 chaperone/DNA topoisomerase II/histidine kinase"/>
    <property type="match status" value="1"/>
</dbReference>
<dbReference type="GO" id="GO:0030435">
    <property type="term" value="P:sporulation resulting in formation of a cellular spore"/>
    <property type="evidence" value="ECO:0007669"/>
    <property type="project" value="UniProtKB-KW"/>
</dbReference>
<dbReference type="InterPro" id="IPR003594">
    <property type="entry name" value="HATPase_dom"/>
</dbReference>
<feature type="domain" description="Histidine kinase/HSP90-like ATPase" evidence="7">
    <location>
        <begin position="36"/>
        <end position="140"/>
    </location>
</feature>
<keyword evidence="6" id="KW-0749">Sporulation</keyword>
<dbReference type="HAMAP" id="MF_00637">
    <property type="entry name" value="Anti_sigma_F"/>
    <property type="match status" value="1"/>
</dbReference>
<dbReference type="EMBL" id="CP048617">
    <property type="protein sequence ID" value="QIB26579.1"/>
    <property type="molecule type" value="Genomic_DNA"/>
</dbReference>
<name>A0A6P1YBC0_9FIRM</name>
<evidence type="ECO:0000256" key="2">
    <source>
        <dbReference type="ARBA" id="ARBA00022679"/>
    </source>
</evidence>
<keyword evidence="2 8" id="KW-0808">Transferase</keyword>
<evidence type="ECO:0000313" key="8">
    <source>
        <dbReference type="EMBL" id="QIB26579.1"/>
    </source>
</evidence>
<dbReference type="PANTHER" id="PTHR35526">
    <property type="entry name" value="ANTI-SIGMA-F FACTOR RSBW-RELATED"/>
    <property type="match status" value="1"/>
</dbReference>
<proteinExistence type="inferred from homology"/>
<sequence length="145" mass="16192">MHDNYMKLEIPSKSQNEAFARVVVASFASQLDPTIEELADVKTAVSEAVTNAIIHGYENKIGIIIIECRIIKNKLEIIVEDKGKGIEDIEKAMEPFYTSRPEMERSGMGFTVMETFMDDLKVQSEIGKGTIVKMVKVFKSISSGE</sequence>
<dbReference type="Proteomes" id="UP000464452">
    <property type="component" value="Chromosome"/>
</dbReference>
<organism evidence="8 9">
    <name type="scientific">Caloranaerobacter azorensis</name>
    <dbReference type="NCBI Taxonomy" id="116090"/>
    <lineage>
        <taxon>Bacteria</taxon>
        <taxon>Bacillati</taxon>
        <taxon>Bacillota</taxon>
        <taxon>Tissierellia</taxon>
        <taxon>Tissierellales</taxon>
        <taxon>Thermohalobacteraceae</taxon>
        <taxon>Caloranaerobacter</taxon>
    </lineage>
</organism>
<dbReference type="GO" id="GO:0004674">
    <property type="term" value="F:protein serine/threonine kinase activity"/>
    <property type="evidence" value="ECO:0007669"/>
    <property type="project" value="UniProtKB-KW"/>
</dbReference>
<keyword evidence="5" id="KW-0067">ATP-binding</keyword>